<evidence type="ECO:0000256" key="1">
    <source>
        <dbReference type="SAM" id="MobiDB-lite"/>
    </source>
</evidence>
<comment type="caution">
    <text evidence="3">The sequence shown here is derived from an EMBL/GenBank/DDBJ whole genome shotgun (WGS) entry which is preliminary data.</text>
</comment>
<gene>
    <name evidence="3" type="ORF">OWR29_21310</name>
</gene>
<keyword evidence="2" id="KW-1133">Transmembrane helix</keyword>
<evidence type="ECO:0000313" key="3">
    <source>
        <dbReference type="EMBL" id="MCY1140544.1"/>
    </source>
</evidence>
<accession>A0ABT4B232</accession>
<evidence type="ECO:0000256" key="2">
    <source>
        <dbReference type="SAM" id="Phobius"/>
    </source>
</evidence>
<dbReference type="RefSeq" id="WP_267564797.1">
    <property type="nucleotide sequence ID" value="NZ_JAPNTZ010000007.1"/>
</dbReference>
<reference evidence="3" key="1">
    <citation type="submission" date="2022-11" db="EMBL/GenBank/DDBJ databases">
        <authorList>
            <person name="Somphong A."/>
            <person name="Phongsopitanun W."/>
        </authorList>
    </citation>
    <scope>NUCLEOTIDE SEQUENCE</scope>
    <source>
        <strain evidence="3">Pm04-4</strain>
    </source>
</reference>
<proteinExistence type="predicted"/>
<name>A0ABT4B232_9ACTN</name>
<evidence type="ECO:0000313" key="4">
    <source>
        <dbReference type="Proteomes" id="UP001151002"/>
    </source>
</evidence>
<dbReference type="EMBL" id="JAPNTZ010000007">
    <property type="protein sequence ID" value="MCY1140544.1"/>
    <property type="molecule type" value="Genomic_DNA"/>
</dbReference>
<keyword evidence="4" id="KW-1185">Reference proteome</keyword>
<feature type="transmembrane region" description="Helical" evidence="2">
    <location>
        <begin position="41"/>
        <end position="63"/>
    </location>
</feature>
<feature type="region of interest" description="Disordered" evidence="1">
    <location>
        <begin position="1"/>
        <end position="21"/>
    </location>
</feature>
<protein>
    <submittedName>
        <fullName evidence="3">Uncharacterized protein</fullName>
    </submittedName>
</protein>
<dbReference type="Proteomes" id="UP001151002">
    <property type="component" value="Unassembled WGS sequence"/>
</dbReference>
<sequence>MNDDEYGSQLLSPLRGEPAGPPAVDVVRAMREGRRMRRRRWWTGGSALAALLAAGLTGGLLVANREPEPSPIRPAACTAAALPIGKHRDVEVTGADPSGAWIVGTSAYKEGGPTPTSILVWHNGELVTDLKPAGLRKGSDGVRMADVNASGVAVGGNTDGYPDPYVIEGGKIRKLAGGPGEADAINDAGVIVGKAGPPNQERPVRWASPDADPVPLPLQDDPLSVRSTVTGITPDGTVFGTINWKAYLWRPDGTHGYLETPAVEGRRVNGFTPMVQREGWLYGALHTAAPGSKTPPLPPNGRAEVYRYELTTGAWQKVTDDWKQAQLAGAGPEGENPLQAEPKIYVGQSVLDLPPLAPPAPLPASAPAGLSPGGSRVDFLSDDARVAAGTATDFRGKLSDRRSVPVIWRCR</sequence>
<organism evidence="3 4">
    <name type="scientific">Paractinoplanes pyxinae</name>
    <dbReference type="NCBI Taxonomy" id="2997416"/>
    <lineage>
        <taxon>Bacteria</taxon>
        <taxon>Bacillati</taxon>
        <taxon>Actinomycetota</taxon>
        <taxon>Actinomycetes</taxon>
        <taxon>Micromonosporales</taxon>
        <taxon>Micromonosporaceae</taxon>
        <taxon>Paractinoplanes</taxon>
    </lineage>
</organism>
<keyword evidence="2" id="KW-0472">Membrane</keyword>
<keyword evidence="2" id="KW-0812">Transmembrane</keyword>